<evidence type="ECO:0000313" key="8">
    <source>
        <dbReference type="Proteomes" id="UP001384579"/>
    </source>
</evidence>
<accession>A0ABU8YPW5</accession>
<dbReference type="Pfam" id="PF03562">
    <property type="entry name" value="MltA"/>
    <property type="match status" value="1"/>
</dbReference>
<dbReference type="EC" id="4.2.2.n1" evidence="2"/>
<dbReference type="CDD" id="cd14668">
    <property type="entry name" value="mlta_B"/>
    <property type="match status" value="1"/>
</dbReference>
<dbReference type="SUPFAM" id="SSF50685">
    <property type="entry name" value="Barwin-like endoglucanases"/>
    <property type="match status" value="1"/>
</dbReference>
<comment type="catalytic activity">
    <reaction evidence="1">
        <text>Exolytic cleavage of the (1-&gt;4)-beta-glycosidic linkage between N-acetylmuramic acid (MurNAc) and N-acetylglucosamine (GlcNAc) residues in peptidoglycan, from either the reducing or the non-reducing ends of the peptidoglycan chains, with concomitant formation of a 1,6-anhydrobond in the MurNAc residue.</text>
        <dbReference type="EC" id="4.2.2.n1"/>
    </reaction>
</comment>
<dbReference type="InterPro" id="IPR036908">
    <property type="entry name" value="RlpA-like_sf"/>
</dbReference>
<keyword evidence="4" id="KW-0961">Cell wall biogenesis/degradation</keyword>
<dbReference type="PANTHER" id="PTHR30124">
    <property type="entry name" value="MEMBRANE-BOUND LYTIC MUREIN TRANSGLYCOSYLASE A"/>
    <property type="match status" value="1"/>
</dbReference>
<dbReference type="Pfam" id="PF06725">
    <property type="entry name" value="3D"/>
    <property type="match status" value="1"/>
</dbReference>
<name>A0ABU8YPW5_9CYAN</name>
<evidence type="ECO:0000256" key="3">
    <source>
        <dbReference type="ARBA" id="ARBA00023239"/>
    </source>
</evidence>
<dbReference type="Gene3D" id="2.40.240.50">
    <property type="entry name" value="Barwin-like endoglucanases"/>
    <property type="match status" value="1"/>
</dbReference>
<dbReference type="InterPro" id="IPR026044">
    <property type="entry name" value="MltA"/>
</dbReference>
<evidence type="ECO:0000256" key="2">
    <source>
        <dbReference type="ARBA" id="ARBA00012587"/>
    </source>
</evidence>
<dbReference type="RefSeq" id="WP_340541582.1">
    <property type="nucleotide sequence ID" value="NZ_JBBLXS010000199.1"/>
</dbReference>
<comment type="caution">
    <text evidence="7">The sequence shown here is derived from an EMBL/GenBank/DDBJ whole genome shotgun (WGS) entry which is preliminary data.</text>
</comment>
<dbReference type="SMART" id="SM00925">
    <property type="entry name" value="MltA"/>
    <property type="match status" value="1"/>
</dbReference>
<evidence type="ECO:0000256" key="1">
    <source>
        <dbReference type="ARBA" id="ARBA00001420"/>
    </source>
</evidence>
<protein>
    <recommendedName>
        <fullName evidence="2">peptidoglycan lytic exotransglycosylase</fullName>
        <ecNumber evidence="2">4.2.2.n1</ecNumber>
    </recommendedName>
    <alternativeName>
        <fullName evidence="5">Murein hydrolase A</fullName>
    </alternativeName>
</protein>
<gene>
    <name evidence="7" type="ORF">WMG39_15670</name>
</gene>
<evidence type="ECO:0000259" key="6">
    <source>
        <dbReference type="SMART" id="SM00925"/>
    </source>
</evidence>
<dbReference type="Gene3D" id="2.40.40.10">
    <property type="entry name" value="RlpA-like domain"/>
    <property type="match status" value="1"/>
</dbReference>
<evidence type="ECO:0000256" key="4">
    <source>
        <dbReference type="ARBA" id="ARBA00023316"/>
    </source>
</evidence>
<dbReference type="CDD" id="cd14485">
    <property type="entry name" value="mltA_like_LT_A"/>
    <property type="match status" value="1"/>
</dbReference>
<evidence type="ECO:0000313" key="7">
    <source>
        <dbReference type="EMBL" id="MEK0186278.1"/>
    </source>
</evidence>
<organism evidence="7 8">
    <name type="scientific">Microcoleus anatoxicus PTRS2</name>
    <dbReference type="NCBI Taxonomy" id="2705321"/>
    <lineage>
        <taxon>Bacteria</taxon>
        <taxon>Bacillati</taxon>
        <taxon>Cyanobacteriota</taxon>
        <taxon>Cyanophyceae</taxon>
        <taxon>Oscillatoriophycideae</taxon>
        <taxon>Oscillatoriales</taxon>
        <taxon>Microcoleaceae</taxon>
        <taxon>Microcoleus</taxon>
        <taxon>Microcoleus anatoxicus</taxon>
    </lineage>
</organism>
<sequence>MNKGRWKLSKIFRYQLLTIACCVLAIAFAVPVVAVPPLQPMSLTQLSPTESESIAFDAQIWGENGTPGDKALLLKSIDYSLGYLDSAAAANVYRRYPVAGITRDRVRRSLDRFRQLVVNSTTPSQLQESVKREFVFYKSIGKDGQGTVAFTGYFQPIYAASRTQTAEYRYPLYRVPPNIASWPKPHPTRLELEGADALQGSKGLLRGLELVWLRDRFQAFLIHVQGSAKLQLPDGDVMTVGFAGKTSHSYTGVGRELVKDGKFTLEQLNLPKLTEYFANFPEEMNKYLPKNQSFVFFRDTQGSPAIGSIGVPVTAERSIATDKSLMPPGALALISTKLPYPNAEGKLEQNKVNRYVLDQDTGGAIKGAGRVDVFMGTGNLAGDRAGFINSTGELYYPLLK</sequence>
<keyword evidence="8" id="KW-1185">Reference proteome</keyword>
<keyword evidence="3" id="KW-0456">Lyase</keyword>
<reference evidence="7 8" key="1">
    <citation type="journal article" date="2020" name="Harmful Algae">
        <title>Molecular and morphological characterization of a novel dihydroanatoxin-a producing Microcoleus species (cyanobacteria) from the Russian River, California, USA.</title>
        <authorList>
            <person name="Conklin K.Y."/>
            <person name="Stancheva R."/>
            <person name="Otten T.G."/>
            <person name="Fadness R."/>
            <person name="Boyer G.L."/>
            <person name="Read B."/>
            <person name="Zhang X."/>
            <person name="Sheath R.G."/>
        </authorList>
    </citation>
    <scope>NUCLEOTIDE SEQUENCE [LARGE SCALE GENOMIC DNA]</scope>
    <source>
        <strain evidence="7 8">PTRS2</strain>
    </source>
</reference>
<proteinExistence type="predicted"/>
<dbReference type="EMBL" id="JBBLXS010000199">
    <property type="protein sequence ID" value="MEK0186278.1"/>
    <property type="molecule type" value="Genomic_DNA"/>
</dbReference>
<feature type="domain" description="Lytic transglycosylase MltA" evidence="6">
    <location>
        <begin position="157"/>
        <end position="298"/>
    </location>
</feature>
<evidence type="ECO:0000256" key="5">
    <source>
        <dbReference type="ARBA" id="ARBA00030918"/>
    </source>
</evidence>
<dbReference type="InterPro" id="IPR010611">
    <property type="entry name" value="3D_dom"/>
</dbReference>
<dbReference type="InterPro" id="IPR005300">
    <property type="entry name" value="MltA_B"/>
</dbReference>
<dbReference type="PIRSF" id="PIRSF019422">
    <property type="entry name" value="MltA"/>
    <property type="match status" value="1"/>
</dbReference>
<dbReference type="Proteomes" id="UP001384579">
    <property type="component" value="Unassembled WGS sequence"/>
</dbReference>
<dbReference type="PANTHER" id="PTHR30124:SF0">
    <property type="entry name" value="MEMBRANE-BOUND LYTIC MUREIN TRANSGLYCOSYLASE A"/>
    <property type="match status" value="1"/>
</dbReference>